<proteinExistence type="inferred from homology"/>
<evidence type="ECO:0000313" key="6">
    <source>
        <dbReference type="Proteomes" id="UP000642993"/>
    </source>
</evidence>
<evidence type="ECO:0000313" key="5">
    <source>
        <dbReference type="EMBL" id="MBD8506182.1"/>
    </source>
</evidence>
<dbReference type="GO" id="GO:0042602">
    <property type="term" value="F:riboflavin reductase (NADPH) activity"/>
    <property type="evidence" value="ECO:0007669"/>
    <property type="project" value="TreeGrafter"/>
</dbReference>
<dbReference type="Gene3D" id="2.30.110.10">
    <property type="entry name" value="Electron Transport, Fmn-binding Protein, Chain A"/>
    <property type="match status" value="1"/>
</dbReference>
<dbReference type="Proteomes" id="UP000642993">
    <property type="component" value="Unassembled WGS sequence"/>
</dbReference>
<protein>
    <submittedName>
        <fullName evidence="5">Flavin reductase</fullName>
    </submittedName>
</protein>
<keyword evidence="2" id="KW-0560">Oxidoreductase</keyword>
<dbReference type="SUPFAM" id="SSF50475">
    <property type="entry name" value="FMN-binding split barrel"/>
    <property type="match status" value="1"/>
</dbReference>
<keyword evidence="6" id="KW-1185">Reference proteome</keyword>
<gene>
    <name evidence="5" type="ORF">HT102_06775</name>
</gene>
<feature type="region of interest" description="Disordered" evidence="3">
    <location>
        <begin position="1"/>
        <end position="24"/>
    </location>
</feature>
<evidence type="ECO:0000259" key="4">
    <source>
        <dbReference type="SMART" id="SM00903"/>
    </source>
</evidence>
<comment type="caution">
    <text evidence="5">The sequence shown here is derived from an EMBL/GenBank/DDBJ whole genome shotgun (WGS) entry which is preliminary data.</text>
</comment>
<evidence type="ECO:0000256" key="3">
    <source>
        <dbReference type="SAM" id="MobiDB-lite"/>
    </source>
</evidence>
<dbReference type="Pfam" id="PF01613">
    <property type="entry name" value="Flavin_Reduct"/>
    <property type="match status" value="1"/>
</dbReference>
<dbReference type="InterPro" id="IPR002563">
    <property type="entry name" value="Flavin_Rdtase-like_dom"/>
</dbReference>
<name>A0A927PM88_9ACTN</name>
<dbReference type="GO" id="GO:0006208">
    <property type="term" value="P:pyrimidine nucleobase catabolic process"/>
    <property type="evidence" value="ECO:0007669"/>
    <property type="project" value="TreeGrafter"/>
</dbReference>
<sequence>MATSDDATTDVPGPAPGKPRAAEPDSLDLFRTAFRRQPAGLAIISANSPEGPVGILSSSVASVGIDPPALSFTISTLSANAQAVRHAPTMVVHLLDAGDLALAQVFAPPGSTRFGPDMQWDRLPSGEPFLTDVATRMHCRAIGHMEVGESVIVAAEVIDVAHSDSHALPLVYTNRAFHVFHEVPIR</sequence>
<dbReference type="PANTHER" id="PTHR30466">
    <property type="entry name" value="FLAVIN REDUCTASE"/>
    <property type="match status" value="1"/>
</dbReference>
<reference evidence="5" key="1">
    <citation type="submission" date="2020-09" db="EMBL/GenBank/DDBJ databases">
        <title>Hoyosella lacisalsi sp. nov., a halotolerant actinobacterium isolated from soil of Lake Gudzhirganskoe.</title>
        <authorList>
            <person name="Yang Q."/>
            <person name="Guo P.Y."/>
            <person name="Liu S.W."/>
            <person name="Li F.N."/>
            <person name="Sun C.H."/>
        </authorList>
    </citation>
    <scope>NUCLEOTIDE SEQUENCE</scope>
    <source>
        <strain evidence="5">G463</strain>
    </source>
</reference>
<dbReference type="SMART" id="SM00903">
    <property type="entry name" value="Flavin_Reduct"/>
    <property type="match status" value="1"/>
</dbReference>
<evidence type="ECO:0000256" key="1">
    <source>
        <dbReference type="ARBA" id="ARBA00008898"/>
    </source>
</evidence>
<feature type="domain" description="Flavin reductase like" evidence="4">
    <location>
        <begin position="34"/>
        <end position="179"/>
    </location>
</feature>
<accession>A0A927PM88</accession>
<evidence type="ECO:0000256" key="2">
    <source>
        <dbReference type="ARBA" id="ARBA00023002"/>
    </source>
</evidence>
<dbReference type="AlphaFoldDB" id="A0A927PM88"/>
<dbReference type="GO" id="GO:0010181">
    <property type="term" value="F:FMN binding"/>
    <property type="evidence" value="ECO:0007669"/>
    <property type="project" value="InterPro"/>
</dbReference>
<dbReference type="InterPro" id="IPR050268">
    <property type="entry name" value="NADH-dep_flavin_reductase"/>
</dbReference>
<dbReference type="PANTHER" id="PTHR30466:SF1">
    <property type="entry name" value="FMN REDUCTASE (NADH) RUTF"/>
    <property type="match status" value="1"/>
</dbReference>
<dbReference type="EMBL" id="JACYWE010000003">
    <property type="protein sequence ID" value="MBD8506182.1"/>
    <property type="molecule type" value="Genomic_DNA"/>
</dbReference>
<dbReference type="InterPro" id="IPR012349">
    <property type="entry name" value="Split_barrel_FMN-bd"/>
</dbReference>
<organism evidence="5 6">
    <name type="scientific">Lolliginicoccus lacisalsi</name>
    <dbReference type="NCBI Taxonomy" id="2742202"/>
    <lineage>
        <taxon>Bacteria</taxon>
        <taxon>Bacillati</taxon>
        <taxon>Actinomycetota</taxon>
        <taxon>Actinomycetes</taxon>
        <taxon>Mycobacteriales</taxon>
        <taxon>Hoyosellaceae</taxon>
        <taxon>Lolliginicoccus</taxon>
    </lineage>
</organism>
<dbReference type="RefSeq" id="WP_192038643.1">
    <property type="nucleotide sequence ID" value="NZ_JACYWE010000003.1"/>
</dbReference>
<comment type="similarity">
    <text evidence="1">Belongs to the non-flavoprotein flavin reductase family.</text>
</comment>